<keyword evidence="1" id="KW-0472">Membrane</keyword>
<dbReference type="RefSeq" id="WP_255854418.1">
    <property type="nucleotide sequence ID" value="NZ_CP073347.1"/>
</dbReference>
<feature type="transmembrane region" description="Helical" evidence="1">
    <location>
        <begin position="31"/>
        <end position="52"/>
    </location>
</feature>
<feature type="transmembrane region" description="Helical" evidence="1">
    <location>
        <begin position="59"/>
        <end position="80"/>
    </location>
</feature>
<keyword evidence="1" id="KW-0812">Transmembrane</keyword>
<dbReference type="Proteomes" id="UP001058461">
    <property type="component" value="Chromosome"/>
</dbReference>
<evidence type="ECO:0000256" key="1">
    <source>
        <dbReference type="SAM" id="Phobius"/>
    </source>
</evidence>
<dbReference type="Pfam" id="PF12553">
    <property type="entry name" value="DUF3742"/>
    <property type="match status" value="1"/>
</dbReference>
<protein>
    <submittedName>
        <fullName evidence="2">DUF3742 family protein</fullName>
    </submittedName>
</protein>
<keyword evidence="1" id="KW-1133">Transmembrane helix</keyword>
<proteinExistence type="predicted"/>
<name>A0ABY5HM47_9GAMM</name>
<keyword evidence="3" id="KW-1185">Reference proteome</keyword>
<evidence type="ECO:0000313" key="3">
    <source>
        <dbReference type="Proteomes" id="UP001058461"/>
    </source>
</evidence>
<organism evidence="2 3">
    <name type="scientific">Marinobacterium rhizophilum</name>
    <dbReference type="NCBI Taxonomy" id="420402"/>
    <lineage>
        <taxon>Bacteria</taxon>
        <taxon>Pseudomonadati</taxon>
        <taxon>Pseudomonadota</taxon>
        <taxon>Gammaproteobacteria</taxon>
        <taxon>Oceanospirillales</taxon>
        <taxon>Oceanospirillaceae</taxon>
        <taxon>Marinobacterium</taxon>
    </lineage>
</organism>
<sequence>MNTKTHISTAERFGCWLGRGWRGYVRQERQLLGWLVAQGVPGGVASALLWIAKLALLGVLLYAAFWLALLIVVAGVVVWMQQDNVAEEPDFLGRKAEERDHRESLFYHPMCFNDDPDPRFEDD</sequence>
<evidence type="ECO:0000313" key="2">
    <source>
        <dbReference type="EMBL" id="UTW12349.1"/>
    </source>
</evidence>
<dbReference type="EMBL" id="CP073347">
    <property type="protein sequence ID" value="UTW12349.1"/>
    <property type="molecule type" value="Genomic_DNA"/>
</dbReference>
<accession>A0ABY5HM47</accession>
<dbReference type="InterPro" id="IPR022213">
    <property type="entry name" value="DUF3742"/>
</dbReference>
<reference evidence="2" key="1">
    <citation type="submission" date="2021-04" db="EMBL/GenBank/DDBJ databases">
        <title>Oceanospirillales bacteria with DddD are important DMSP degraders in coastal seawater.</title>
        <authorList>
            <person name="Liu J."/>
        </authorList>
    </citation>
    <scope>NUCLEOTIDE SEQUENCE</scope>
    <source>
        <strain evidence="2">D13-1</strain>
    </source>
</reference>
<gene>
    <name evidence="2" type="ORF">KDW95_01305</name>
</gene>